<evidence type="ECO:0000259" key="2">
    <source>
        <dbReference type="Pfam" id="PF08223"/>
    </source>
</evidence>
<sequence length="263" mass="29031">MPAPVRPQPLLFAFLAVHVLDRGIAVASQSVVDVLGRAGVAEHAARTTLSRMARRDLLARHRRGRRVYVGLTERSTAVLRDGNARVYGPLDEPWDGAWTLLRFTVPEARRRDRRALQSRLRWAGFGQIDGLWLSPREVDVAALLGGEPDGLRAFRSRALAPTTDEQLVRDAFDLDALAARYRAFAQRWRDRPSPGADPLAEQMLLNADWLELRAADPRLPLRYLPGGWPAVDTAAVFARVDRVLRGPAARAAAGLDAISASGR</sequence>
<dbReference type="InterPro" id="IPR013225">
    <property type="entry name" value="PaaX_C"/>
</dbReference>
<dbReference type="GO" id="GO:0006351">
    <property type="term" value="P:DNA-templated transcription"/>
    <property type="evidence" value="ECO:0007669"/>
    <property type="project" value="InterPro"/>
</dbReference>
<dbReference type="PANTHER" id="PTHR30319">
    <property type="entry name" value="PHENYLACETIC ACID REGULATOR-RELATED TRANSCRIPTIONAL REPRESSOR"/>
    <property type="match status" value="1"/>
</dbReference>
<dbReference type="Proteomes" id="UP001162834">
    <property type="component" value="Chromosome"/>
</dbReference>
<dbReference type="KEGG" id="sbae:DSM104329_03320"/>
<dbReference type="Pfam" id="PF07848">
    <property type="entry name" value="PaaX"/>
    <property type="match status" value="1"/>
</dbReference>
<dbReference type="InterPro" id="IPR012906">
    <property type="entry name" value="PaaX-like_N"/>
</dbReference>
<dbReference type="Pfam" id="PF08223">
    <property type="entry name" value="PaaX_C"/>
    <property type="match status" value="1"/>
</dbReference>
<keyword evidence="5" id="KW-1185">Reference proteome</keyword>
<accession>A0A9E6XYL2</accession>
<dbReference type="Gene3D" id="3.30.70.2650">
    <property type="match status" value="1"/>
</dbReference>
<proteinExistence type="predicted"/>
<reference evidence="4" key="1">
    <citation type="journal article" date="2022" name="Int. J. Syst. Evol. Microbiol.">
        <title>Pseudomonas aegrilactucae sp. nov. and Pseudomonas morbosilactucae sp. nov., pathogens causing bacterial rot of lettuce in Japan.</title>
        <authorList>
            <person name="Sawada H."/>
            <person name="Fujikawa T."/>
            <person name="Satou M."/>
        </authorList>
    </citation>
    <scope>NUCLEOTIDE SEQUENCE</scope>
    <source>
        <strain evidence="4">0166_1</strain>
    </source>
</reference>
<dbReference type="InterPro" id="IPR036388">
    <property type="entry name" value="WH-like_DNA-bd_sf"/>
</dbReference>
<dbReference type="Gene3D" id="1.10.10.10">
    <property type="entry name" value="Winged helix-like DNA-binding domain superfamily/Winged helix DNA-binding domain"/>
    <property type="match status" value="1"/>
</dbReference>
<dbReference type="RefSeq" id="WP_259310971.1">
    <property type="nucleotide sequence ID" value="NZ_CP087164.1"/>
</dbReference>
<evidence type="ECO:0000313" key="4">
    <source>
        <dbReference type="EMBL" id="UGS36909.1"/>
    </source>
</evidence>
<feature type="domain" description="Transcriptional repressor PaaX-like N-terminal" evidence="1">
    <location>
        <begin position="11"/>
        <end position="74"/>
    </location>
</feature>
<protein>
    <submittedName>
        <fullName evidence="4">Transcriptional repressor PaaX</fullName>
    </submittedName>
</protein>
<name>A0A9E6XYL2_9ACTN</name>
<feature type="domain" description="Transcriptional repressor PaaX-like C-terminal" evidence="2">
    <location>
        <begin position="172"/>
        <end position="250"/>
    </location>
</feature>
<evidence type="ECO:0000259" key="1">
    <source>
        <dbReference type="Pfam" id="PF07848"/>
    </source>
</evidence>
<dbReference type="Pfam" id="PF20803">
    <property type="entry name" value="PaaX_M"/>
    <property type="match status" value="1"/>
</dbReference>
<dbReference type="PANTHER" id="PTHR30319:SF1">
    <property type="entry name" value="TRANSCRIPTIONAL REPRESSOR PAAX"/>
    <property type="match status" value="1"/>
</dbReference>
<dbReference type="PIRSF" id="PIRSF020623">
    <property type="entry name" value="PaaX"/>
    <property type="match status" value="1"/>
</dbReference>
<dbReference type="InterPro" id="IPR048846">
    <property type="entry name" value="PaaX-like_central"/>
</dbReference>
<organism evidence="4 5">
    <name type="scientific">Capillimicrobium parvum</name>
    <dbReference type="NCBI Taxonomy" id="2884022"/>
    <lineage>
        <taxon>Bacteria</taxon>
        <taxon>Bacillati</taxon>
        <taxon>Actinomycetota</taxon>
        <taxon>Thermoleophilia</taxon>
        <taxon>Solirubrobacterales</taxon>
        <taxon>Capillimicrobiaceae</taxon>
        <taxon>Capillimicrobium</taxon>
    </lineage>
</organism>
<gene>
    <name evidence="4" type="primary">paaX_4</name>
    <name evidence="4" type="ORF">DSM104329_03320</name>
</gene>
<evidence type="ECO:0000259" key="3">
    <source>
        <dbReference type="Pfam" id="PF20803"/>
    </source>
</evidence>
<dbReference type="EMBL" id="CP087164">
    <property type="protein sequence ID" value="UGS36909.1"/>
    <property type="molecule type" value="Genomic_DNA"/>
</dbReference>
<feature type="domain" description="Transcriptional repressor PaaX-like central Cas2-like" evidence="3">
    <location>
        <begin position="92"/>
        <end position="143"/>
    </location>
</feature>
<dbReference type="AlphaFoldDB" id="A0A9E6XYL2"/>
<evidence type="ECO:0000313" key="5">
    <source>
        <dbReference type="Proteomes" id="UP001162834"/>
    </source>
</evidence>
<dbReference type="InterPro" id="IPR011965">
    <property type="entry name" value="PaaX_trns_reg"/>
</dbReference>